<organism evidence="2 3">
    <name type="scientific">Sphaerotilus sulfidivorans</name>
    <dbReference type="NCBI Taxonomy" id="639200"/>
    <lineage>
        <taxon>Bacteria</taxon>
        <taxon>Pseudomonadati</taxon>
        <taxon>Pseudomonadota</taxon>
        <taxon>Betaproteobacteria</taxon>
        <taxon>Burkholderiales</taxon>
        <taxon>Sphaerotilaceae</taxon>
        <taxon>Sphaerotilus</taxon>
    </lineage>
</organism>
<dbReference type="Proteomes" id="UP000323522">
    <property type="component" value="Chromosome"/>
</dbReference>
<feature type="domain" description="AsmA" evidence="1">
    <location>
        <begin position="337"/>
        <end position="582"/>
    </location>
</feature>
<dbReference type="GO" id="GO:0090313">
    <property type="term" value="P:regulation of protein targeting to membrane"/>
    <property type="evidence" value="ECO:0007669"/>
    <property type="project" value="TreeGrafter"/>
</dbReference>
<dbReference type="OrthoDB" id="5749006at2"/>
<dbReference type="Pfam" id="PF05170">
    <property type="entry name" value="AsmA"/>
    <property type="match status" value="1"/>
</dbReference>
<dbReference type="GO" id="GO:0005886">
    <property type="term" value="C:plasma membrane"/>
    <property type="evidence" value="ECO:0007669"/>
    <property type="project" value="TreeGrafter"/>
</dbReference>
<dbReference type="InterPro" id="IPR052894">
    <property type="entry name" value="AsmA-related"/>
</dbReference>
<name>A0A5C1Q3R9_9BURK</name>
<dbReference type="AlphaFoldDB" id="A0A5C1Q3R9"/>
<evidence type="ECO:0000259" key="1">
    <source>
        <dbReference type="Pfam" id="PF05170"/>
    </source>
</evidence>
<accession>A0A5C1Q3R9</accession>
<evidence type="ECO:0000313" key="3">
    <source>
        <dbReference type="Proteomes" id="UP000323522"/>
    </source>
</evidence>
<reference evidence="2 3" key="1">
    <citation type="submission" date="2019-02" db="EMBL/GenBank/DDBJ databases">
        <title>Complete Genome Sequence and Methylome Analysis of Sphaerotilus natans subsp. sulfidivorans D-507.</title>
        <authorList>
            <person name="Fomenkov A."/>
            <person name="Gridneva E."/>
            <person name="Smolyakov D."/>
            <person name="Dubinina G."/>
            <person name="Vincze T."/>
            <person name="Grabovich M."/>
            <person name="Roberts R.J."/>
        </authorList>
    </citation>
    <scope>NUCLEOTIDE SEQUENCE [LARGE SCALE GENOMIC DNA]</scope>
    <source>
        <strain evidence="2 3">D-507</strain>
    </source>
</reference>
<evidence type="ECO:0000313" key="2">
    <source>
        <dbReference type="EMBL" id="QEN02201.1"/>
    </source>
</evidence>
<dbReference type="PANTHER" id="PTHR30441">
    <property type="entry name" value="DUF748 DOMAIN-CONTAINING PROTEIN"/>
    <property type="match status" value="1"/>
</dbReference>
<dbReference type="InterPro" id="IPR007844">
    <property type="entry name" value="AsmA"/>
</dbReference>
<dbReference type="PANTHER" id="PTHR30441:SF9">
    <property type="entry name" value="ASMA FAMILY PROTEIN YHJG"/>
    <property type="match status" value="1"/>
</dbReference>
<dbReference type="KEGG" id="snn:EWH46_16495"/>
<dbReference type="EMBL" id="CP035708">
    <property type="protein sequence ID" value="QEN02201.1"/>
    <property type="molecule type" value="Genomic_DNA"/>
</dbReference>
<proteinExistence type="predicted"/>
<gene>
    <name evidence="2" type="ORF">EWH46_16495</name>
</gene>
<protein>
    <submittedName>
        <fullName evidence="2">AsmA family protein</fullName>
    </submittedName>
</protein>
<sequence length="696" mass="73717">MMNDGVAADPAVRTPTAAPSRRFLLVRRMAATGAALLLAAVAALAWGEWRGWPWLAGWSEGWLSGQLGRELRWRPPDAPSGSAPGWRLSLIGPLRLQAADLAVADPAGAAAARPSAPEGLPAGWTLHARDLDLRLRWRDLLAWRRGEPLRIEQVGIGHIAARLQREADGRANWLLERAADAPARPRPAVQIGTLWLREGRLAIDDRPLALQADAVFSLDERGVKLRSGGRWRQQPLSLALETGSPLPWIAAGAAAPVGFALSLEAGATLLRAQGRVRDLLGLRGLDTGFTLSGPSLARVGEPLGLTLPTTASFRAQGRLLREPAEASPWRLQLAQARIGRSELSGDFVLDTAAARPQLGGTLRGRALWLADLGPAIGVPAQAAERQAAAADGRILPDRRFDLPSLDRMDAALTVSLDRLELGEAFARPIAPLQARLRLQQAVLSIDELAARVGSGGQITGSIGLDARGAQARWTTALRATGVPLEDWLRQTRASGAGPWISGRLSGDLLMQGQGRSTAELLASADGRLRLGITQGRMSQLALEAAGIDVAQALGLLLVGDRGLPLRCAVADLQVRDGTATPRVMLVDTPDSLVVVDGALSLATEQLMLRARVRPHDFSPLSLRTPIDVRGTLARPKVSLDTRGLVQRLLPSALLALVTPAAALLPLLDPGDGGSDAGCRDLASRLGTASDRRGAGR</sequence>